<keyword evidence="2" id="KW-1185">Reference proteome</keyword>
<accession>A0A1A9WXR0</accession>
<protein>
    <submittedName>
        <fullName evidence="1">Uncharacterized protein</fullName>
    </submittedName>
</protein>
<dbReference type="Proteomes" id="UP000091820">
    <property type="component" value="Unassembled WGS sequence"/>
</dbReference>
<dbReference type="VEuPathDB" id="VectorBase:GBRI036371"/>
<sequence>MSAKCQTLDMDNSTGLSLSPISHKEKFTQINMDSCLMIKIVYIEKRKEEEETTLDVVLAHNLLVLYQIKKQYSQAKVTVVSCFYGINTKPVLIDYDDDDHGDDDDDDDDDAVASYCCYCTGILITLASLSLNFV</sequence>
<dbReference type="AlphaFoldDB" id="A0A1A9WXR0"/>
<evidence type="ECO:0000313" key="2">
    <source>
        <dbReference type="Proteomes" id="UP000091820"/>
    </source>
</evidence>
<reference evidence="1" key="2">
    <citation type="submission" date="2020-05" db="UniProtKB">
        <authorList>
            <consortium name="EnsemblMetazoa"/>
        </authorList>
    </citation>
    <scope>IDENTIFICATION</scope>
    <source>
        <strain evidence="1">IAEA</strain>
    </source>
</reference>
<proteinExistence type="predicted"/>
<name>A0A1A9WXR0_9MUSC</name>
<evidence type="ECO:0000313" key="1">
    <source>
        <dbReference type="EnsemblMetazoa" id="GBRI036371-PA"/>
    </source>
</evidence>
<dbReference type="EnsemblMetazoa" id="GBRI036371-RA">
    <property type="protein sequence ID" value="GBRI036371-PA"/>
    <property type="gene ID" value="GBRI036371"/>
</dbReference>
<organism evidence="1 2">
    <name type="scientific">Glossina brevipalpis</name>
    <dbReference type="NCBI Taxonomy" id="37001"/>
    <lineage>
        <taxon>Eukaryota</taxon>
        <taxon>Metazoa</taxon>
        <taxon>Ecdysozoa</taxon>
        <taxon>Arthropoda</taxon>
        <taxon>Hexapoda</taxon>
        <taxon>Insecta</taxon>
        <taxon>Pterygota</taxon>
        <taxon>Neoptera</taxon>
        <taxon>Endopterygota</taxon>
        <taxon>Diptera</taxon>
        <taxon>Brachycera</taxon>
        <taxon>Muscomorpha</taxon>
        <taxon>Hippoboscoidea</taxon>
        <taxon>Glossinidae</taxon>
        <taxon>Glossina</taxon>
    </lineage>
</organism>
<reference evidence="2" key="1">
    <citation type="submission" date="2014-03" db="EMBL/GenBank/DDBJ databases">
        <authorList>
            <person name="Aksoy S."/>
            <person name="Warren W."/>
            <person name="Wilson R.K."/>
        </authorList>
    </citation>
    <scope>NUCLEOTIDE SEQUENCE [LARGE SCALE GENOMIC DNA]</scope>
    <source>
        <strain evidence="2">IAEA</strain>
    </source>
</reference>